<dbReference type="InterPro" id="IPR035965">
    <property type="entry name" value="PAS-like_dom_sf"/>
</dbReference>
<dbReference type="RefSeq" id="WP_133551791.1">
    <property type="nucleotide sequence ID" value="NZ_SNWM01000001.1"/>
</dbReference>
<feature type="domain" description="PAC" evidence="8">
    <location>
        <begin position="225"/>
        <end position="277"/>
    </location>
</feature>
<dbReference type="InterPro" id="IPR036890">
    <property type="entry name" value="HATPase_C_sf"/>
</dbReference>
<keyword evidence="4" id="KW-0808">Transferase</keyword>
<evidence type="ECO:0000313" key="10">
    <source>
        <dbReference type="Proteomes" id="UP000295499"/>
    </source>
</evidence>
<accession>A0A4R6IP84</accession>
<evidence type="ECO:0000256" key="1">
    <source>
        <dbReference type="ARBA" id="ARBA00000085"/>
    </source>
</evidence>
<keyword evidence="10" id="KW-1185">Reference proteome</keyword>
<keyword evidence="5" id="KW-0418">Kinase</keyword>
<dbReference type="InterPro" id="IPR005467">
    <property type="entry name" value="His_kinase_dom"/>
</dbReference>
<dbReference type="SMART" id="SM00086">
    <property type="entry name" value="PAC"/>
    <property type="match status" value="2"/>
</dbReference>
<dbReference type="SUPFAM" id="SSF55874">
    <property type="entry name" value="ATPase domain of HSP90 chaperone/DNA topoisomerase II/histidine kinase"/>
    <property type="match status" value="1"/>
</dbReference>
<dbReference type="InterPro" id="IPR003661">
    <property type="entry name" value="HisK_dim/P_dom"/>
</dbReference>
<gene>
    <name evidence="9" type="ORF">CLV32_0381</name>
</gene>
<dbReference type="Pfam" id="PF02518">
    <property type="entry name" value="HATPase_c"/>
    <property type="match status" value="1"/>
</dbReference>
<dbReference type="Pfam" id="PF08447">
    <property type="entry name" value="PAS_3"/>
    <property type="match status" value="1"/>
</dbReference>
<dbReference type="EC" id="2.7.13.3" evidence="2"/>
<dbReference type="GO" id="GO:0000155">
    <property type="term" value="F:phosphorelay sensor kinase activity"/>
    <property type="evidence" value="ECO:0007669"/>
    <property type="project" value="InterPro"/>
</dbReference>
<dbReference type="InterPro" id="IPR001610">
    <property type="entry name" value="PAC"/>
</dbReference>
<feature type="domain" description="Histidine kinase" evidence="7">
    <location>
        <begin position="302"/>
        <end position="518"/>
    </location>
</feature>
<proteinExistence type="predicted"/>
<dbReference type="InterPro" id="IPR000014">
    <property type="entry name" value="PAS"/>
</dbReference>
<dbReference type="PANTHER" id="PTHR43304">
    <property type="entry name" value="PHYTOCHROME-LIKE PROTEIN CPH1"/>
    <property type="match status" value="1"/>
</dbReference>
<dbReference type="NCBIfam" id="TIGR00229">
    <property type="entry name" value="sensory_box"/>
    <property type="match status" value="1"/>
</dbReference>
<evidence type="ECO:0000256" key="6">
    <source>
        <dbReference type="SAM" id="Coils"/>
    </source>
</evidence>
<keyword evidence="3" id="KW-0597">Phosphoprotein</keyword>
<protein>
    <recommendedName>
        <fullName evidence="2">histidine kinase</fullName>
        <ecNumber evidence="2">2.7.13.3</ecNumber>
    </recommendedName>
</protein>
<evidence type="ECO:0000313" key="9">
    <source>
        <dbReference type="EMBL" id="TDO24094.1"/>
    </source>
</evidence>
<dbReference type="SUPFAM" id="SSF55785">
    <property type="entry name" value="PYP-like sensor domain (PAS domain)"/>
    <property type="match status" value="2"/>
</dbReference>
<evidence type="ECO:0000259" key="7">
    <source>
        <dbReference type="PROSITE" id="PS50109"/>
    </source>
</evidence>
<dbReference type="SMART" id="SM00387">
    <property type="entry name" value="HATPase_c"/>
    <property type="match status" value="1"/>
</dbReference>
<dbReference type="InterPro" id="IPR000700">
    <property type="entry name" value="PAS-assoc_C"/>
</dbReference>
<dbReference type="SUPFAM" id="SSF47384">
    <property type="entry name" value="Homodimeric domain of signal transducing histidine kinase"/>
    <property type="match status" value="1"/>
</dbReference>
<dbReference type="OrthoDB" id="9813151at2"/>
<sequence length="518" mass="58306">MAAKKNDKQDAGNALNNQEEIAQSRDELLFAINAAELATWDLNPVTFKFSGNNRLKEWFGLTQDQDIDLSVATNAIAAKDRMRVSEAIQYAMQFVSGGIYNIEYTIVNAISGVERTVLARGKALFDDRQVVTRFNGILQDITEEKASRSALVDAEERARLAADAVDLGTYDMNLITGVMMTSARFDAIFGFDRKVARSKFVGAIHPDDLGIRINAHRRSVETGRLFYEVRVVWPNSEIHWVRVEGKIYYNDSIRPVRIIGTVLDISDRKFAEEELMQINKKLEIALEEQKELQRQKDDFIGIASHELKTPVTSIKAYTQVLAKILNQKGDVREASMMQKMDAQLNRLTSLIGDLLDVTKMNSGRLQFNDAHFNFLDMLNFVIEDLQRTTERHTLIQNFENIGSVFADQERIGQVLTNLISNAIKYSPGATEINISCSVQGDEVVVCVEDHGIGIPEDKLNRVFEQFYRVSGNMQHTFPGLGLGLYISSEIIKREGGRLWANSVEGKGSTFCFSLPLSR</sequence>
<dbReference type="CDD" id="cd00130">
    <property type="entry name" value="PAS"/>
    <property type="match status" value="1"/>
</dbReference>
<evidence type="ECO:0000256" key="5">
    <source>
        <dbReference type="ARBA" id="ARBA00022777"/>
    </source>
</evidence>
<dbReference type="AlphaFoldDB" id="A0A4R6IP84"/>
<dbReference type="InterPro" id="IPR004358">
    <property type="entry name" value="Sig_transdc_His_kin-like_C"/>
</dbReference>
<dbReference type="CDD" id="cd00075">
    <property type="entry name" value="HATPase"/>
    <property type="match status" value="1"/>
</dbReference>
<organism evidence="9 10">
    <name type="scientific">Pedobacter duraquae</name>
    <dbReference type="NCBI Taxonomy" id="425511"/>
    <lineage>
        <taxon>Bacteria</taxon>
        <taxon>Pseudomonadati</taxon>
        <taxon>Bacteroidota</taxon>
        <taxon>Sphingobacteriia</taxon>
        <taxon>Sphingobacteriales</taxon>
        <taxon>Sphingobacteriaceae</taxon>
        <taxon>Pedobacter</taxon>
    </lineage>
</organism>
<comment type="catalytic activity">
    <reaction evidence="1">
        <text>ATP + protein L-histidine = ADP + protein N-phospho-L-histidine.</text>
        <dbReference type="EC" id="2.7.13.3"/>
    </reaction>
</comment>
<dbReference type="Gene3D" id="3.30.565.10">
    <property type="entry name" value="Histidine kinase-like ATPase, C-terminal domain"/>
    <property type="match status" value="1"/>
</dbReference>
<reference evidence="9 10" key="1">
    <citation type="submission" date="2019-03" db="EMBL/GenBank/DDBJ databases">
        <title>Genomic Encyclopedia of Archaeal and Bacterial Type Strains, Phase II (KMG-II): from individual species to whole genera.</title>
        <authorList>
            <person name="Goeker M."/>
        </authorList>
    </citation>
    <scope>NUCLEOTIDE SEQUENCE [LARGE SCALE GENOMIC DNA]</scope>
    <source>
        <strain evidence="9 10">DSM 19034</strain>
    </source>
</reference>
<dbReference type="PROSITE" id="PS50109">
    <property type="entry name" value="HIS_KIN"/>
    <property type="match status" value="1"/>
</dbReference>
<dbReference type="InterPro" id="IPR013655">
    <property type="entry name" value="PAS_fold_3"/>
</dbReference>
<evidence type="ECO:0000256" key="4">
    <source>
        <dbReference type="ARBA" id="ARBA00022679"/>
    </source>
</evidence>
<dbReference type="PRINTS" id="PR00344">
    <property type="entry name" value="BCTRLSENSOR"/>
</dbReference>
<dbReference type="Gene3D" id="1.10.287.130">
    <property type="match status" value="1"/>
</dbReference>
<feature type="coiled-coil region" evidence="6">
    <location>
        <begin position="268"/>
        <end position="295"/>
    </location>
</feature>
<evidence type="ECO:0000259" key="8">
    <source>
        <dbReference type="PROSITE" id="PS50113"/>
    </source>
</evidence>
<dbReference type="InterPro" id="IPR052162">
    <property type="entry name" value="Sensor_kinase/Photoreceptor"/>
</dbReference>
<name>A0A4R6IP84_9SPHI</name>
<dbReference type="InterPro" id="IPR036097">
    <property type="entry name" value="HisK_dim/P_sf"/>
</dbReference>
<comment type="caution">
    <text evidence="9">The sequence shown here is derived from an EMBL/GenBank/DDBJ whole genome shotgun (WGS) entry which is preliminary data.</text>
</comment>
<dbReference type="EMBL" id="SNWM01000001">
    <property type="protein sequence ID" value="TDO24094.1"/>
    <property type="molecule type" value="Genomic_DNA"/>
</dbReference>
<feature type="domain" description="PAC" evidence="8">
    <location>
        <begin position="100"/>
        <end position="153"/>
    </location>
</feature>
<dbReference type="Pfam" id="PF00512">
    <property type="entry name" value="HisKA"/>
    <property type="match status" value="1"/>
</dbReference>
<dbReference type="PANTHER" id="PTHR43304:SF1">
    <property type="entry name" value="PAC DOMAIN-CONTAINING PROTEIN"/>
    <property type="match status" value="1"/>
</dbReference>
<dbReference type="SMART" id="SM00388">
    <property type="entry name" value="HisKA"/>
    <property type="match status" value="1"/>
</dbReference>
<evidence type="ECO:0000256" key="3">
    <source>
        <dbReference type="ARBA" id="ARBA00022553"/>
    </source>
</evidence>
<dbReference type="Gene3D" id="2.10.70.100">
    <property type="match status" value="2"/>
</dbReference>
<dbReference type="Gene3D" id="3.30.450.20">
    <property type="entry name" value="PAS domain"/>
    <property type="match status" value="2"/>
</dbReference>
<dbReference type="CDD" id="cd00082">
    <property type="entry name" value="HisKA"/>
    <property type="match status" value="1"/>
</dbReference>
<keyword evidence="6" id="KW-0175">Coiled coil</keyword>
<evidence type="ECO:0000256" key="2">
    <source>
        <dbReference type="ARBA" id="ARBA00012438"/>
    </source>
</evidence>
<dbReference type="FunFam" id="3.30.565.10:FF:000006">
    <property type="entry name" value="Sensor histidine kinase WalK"/>
    <property type="match status" value="1"/>
</dbReference>
<dbReference type="InterPro" id="IPR003594">
    <property type="entry name" value="HATPase_dom"/>
</dbReference>
<dbReference type="Proteomes" id="UP000295499">
    <property type="component" value="Unassembled WGS sequence"/>
</dbReference>
<dbReference type="PROSITE" id="PS50113">
    <property type="entry name" value="PAC"/>
    <property type="match status" value="2"/>
</dbReference>